<evidence type="ECO:0000256" key="3">
    <source>
        <dbReference type="ARBA" id="ARBA00012929"/>
    </source>
</evidence>
<dbReference type="Proteomes" id="UP000261284">
    <property type="component" value="Unassembled WGS sequence"/>
</dbReference>
<evidence type="ECO:0000313" key="8">
    <source>
        <dbReference type="EMBL" id="RFM28674.1"/>
    </source>
</evidence>
<dbReference type="InterPro" id="IPR005913">
    <property type="entry name" value="dTDP_dehydrorham_reduct"/>
</dbReference>
<evidence type="ECO:0000256" key="6">
    <source>
        <dbReference type="RuleBase" id="RU364082"/>
    </source>
</evidence>
<keyword evidence="6" id="KW-0521">NADP</keyword>
<evidence type="ECO:0000259" key="7">
    <source>
        <dbReference type="Pfam" id="PF04321"/>
    </source>
</evidence>
<dbReference type="OrthoDB" id="9803892at2"/>
<organism evidence="8 9">
    <name type="scientific">Deminuibacter soli</name>
    <dbReference type="NCBI Taxonomy" id="2291815"/>
    <lineage>
        <taxon>Bacteria</taxon>
        <taxon>Pseudomonadati</taxon>
        <taxon>Bacteroidota</taxon>
        <taxon>Chitinophagia</taxon>
        <taxon>Chitinophagales</taxon>
        <taxon>Chitinophagaceae</taxon>
        <taxon>Deminuibacter</taxon>
    </lineage>
</organism>
<dbReference type="EMBL" id="QTJU01000002">
    <property type="protein sequence ID" value="RFM28674.1"/>
    <property type="molecule type" value="Genomic_DNA"/>
</dbReference>
<dbReference type="GO" id="GO:0019305">
    <property type="term" value="P:dTDP-rhamnose biosynthetic process"/>
    <property type="evidence" value="ECO:0007669"/>
    <property type="project" value="UniProtKB-UniPathway"/>
</dbReference>
<dbReference type="PANTHER" id="PTHR10491">
    <property type="entry name" value="DTDP-4-DEHYDRORHAMNOSE REDUCTASE"/>
    <property type="match status" value="1"/>
</dbReference>
<evidence type="ECO:0000313" key="9">
    <source>
        <dbReference type="Proteomes" id="UP000261284"/>
    </source>
</evidence>
<dbReference type="InterPro" id="IPR036291">
    <property type="entry name" value="NAD(P)-bd_dom_sf"/>
</dbReference>
<keyword evidence="6 8" id="KW-0560">Oxidoreductase</keyword>
<comment type="catalytic activity">
    <reaction evidence="5">
        <text>dTDP-beta-L-rhamnose + NADP(+) = dTDP-4-dehydro-beta-L-rhamnose + NADPH + H(+)</text>
        <dbReference type="Rhea" id="RHEA:21796"/>
        <dbReference type="ChEBI" id="CHEBI:15378"/>
        <dbReference type="ChEBI" id="CHEBI:57510"/>
        <dbReference type="ChEBI" id="CHEBI:57783"/>
        <dbReference type="ChEBI" id="CHEBI:58349"/>
        <dbReference type="ChEBI" id="CHEBI:62830"/>
        <dbReference type="EC" id="1.1.1.133"/>
    </reaction>
</comment>
<dbReference type="CDD" id="cd05254">
    <property type="entry name" value="dTDP_HR_like_SDR_e"/>
    <property type="match status" value="1"/>
</dbReference>
<dbReference type="EC" id="1.1.1.133" evidence="3 6"/>
<comment type="caution">
    <text evidence="8">The sequence shown here is derived from an EMBL/GenBank/DDBJ whole genome shotgun (WGS) entry which is preliminary data.</text>
</comment>
<evidence type="ECO:0000256" key="4">
    <source>
        <dbReference type="ARBA" id="ARBA00017099"/>
    </source>
</evidence>
<dbReference type="NCBIfam" id="TIGR01214">
    <property type="entry name" value="rmlD"/>
    <property type="match status" value="1"/>
</dbReference>
<dbReference type="PANTHER" id="PTHR10491:SF4">
    <property type="entry name" value="METHIONINE ADENOSYLTRANSFERASE 2 SUBUNIT BETA"/>
    <property type="match status" value="1"/>
</dbReference>
<dbReference type="RefSeq" id="WP_116846663.1">
    <property type="nucleotide sequence ID" value="NZ_QTJU01000002.1"/>
</dbReference>
<keyword evidence="9" id="KW-1185">Reference proteome</keyword>
<comment type="similarity">
    <text evidence="2 6">Belongs to the dTDP-4-dehydrorhamnose reductase family.</text>
</comment>
<dbReference type="GO" id="GO:0008831">
    <property type="term" value="F:dTDP-4-dehydrorhamnose reductase activity"/>
    <property type="evidence" value="ECO:0007669"/>
    <property type="project" value="UniProtKB-EC"/>
</dbReference>
<comment type="pathway">
    <text evidence="1 6">Carbohydrate biosynthesis; dTDP-L-rhamnose biosynthesis.</text>
</comment>
<protein>
    <recommendedName>
        <fullName evidence="4 6">dTDP-4-dehydrorhamnose reductase</fullName>
        <ecNumber evidence="3 6">1.1.1.133</ecNumber>
    </recommendedName>
</protein>
<feature type="domain" description="RmlD-like substrate binding" evidence="7">
    <location>
        <begin position="7"/>
        <end position="283"/>
    </location>
</feature>
<dbReference type="InterPro" id="IPR029903">
    <property type="entry name" value="RmlD-like-bd"/>
</dbReference>
<accession>A0A3E1NLF1</accession>
<reference evidence="8 9" key="1">
    <citation type="submission" date="2018-08" db="EMBL/GenBank/DDBJ databases">
        <title>Chitinophagaceae sp. K23C18032701, a novel bacterium isolated from forest soil.</title>
        <authorList>
            <person name="Wang C."/>
        </authorList>
    </citation>
    <scope>NUCLEOTIDE SEQUENCE [LARGE SCALE GENOMIC DNA]</scope>
    <source>
        <strain evidence="8 9">K23C18032701</strain>
    </source>
</reference>
<sequence length="285" mass="31798">MANKQIVLVSGKNGQLGYELQQLAGAFQDTYEFVFADRTGLDVSDAASIEQAFRQYQPAFFINCAAYTAVDKAEAEQAAALAANAEGVGVIARLCNEYKTWLIHVSTDYVFNGNGTSPYKPEDATDPVNYYGYTKWQGEQLALKNNERTVIIRTSWVYSSHGNNFVKTMLRLMKDRTDLNVVSDQVGSPTYAYDLAEAILQVLHQPVAGIYHYSNEGVISWFQFAEAIRAIAALNCTVHPIPTSGYPTPARRPAYSVMDKQKIADTFHVPIKPWQERLEACMQLL</sequence>
<dbReference type="AlphaFoldDB" id="A0A3E1NLF1"/>
<dbReference type="UniPathway" id="UPA00124"/>
<name>A0A3E1NLF1_9BACT</name>
<evidence type="ECO:0000256" key="5">
    <source>
        <dbReference type="ARBA" id="ARBA00048200"/>
    </source>
</evidence>
<dbReference type="Gene3D" id="3.40.50.720">
    <property type="entry name" value="NAD(P)-binding Rossmann-like Domain"/>
    <property type="match status" value="1"/>
</dbReference>
<comment type="function">
    <text evidence="6">Catalyzes the reduction of dTDP-6-deoxy-L-lyxo-4-hexulose to yield dTDP-L-rhamnose.</text>
</comment>
<gene>
    <name evidence="8" type="primary">rfbD</name>
    <name evidence="8" type="ORF">DXN05_07735</name>
</gene>
<proteinExistence type="inferred from homology"/>
<dbReference type="Gene3D" id="3.90.25.10">
    <property type="entry name" value="UDP-galactose 4-epimerase, domain 1"/>
    <property type="match status" value="1"/>
</dbReference>
<dbReference type="GO" id="GO:0005829">
    <property type="term" value="C:cytosol"/>
    <property type="evidence" value="ECO:0007669"/>
    <property type="project" value="TreeGrafter"/>
</dbReference>
<evidence type="ECO:0000256" key="2">
    <source>
        <dbReference type="ARBA" id="ARBA00010944"/>
    </source>
</evidence>
<dbReference type="SUPFAM" id="SSF51735">
    <property type="entry name" value="NAD(P)-binding Rossmann-fold domains"/>
    <property type="match status" value="1"/>
</dbReference>
<evidence type="ECO:0000256" key="1">
    <source>
        <dbReference type="ARBA" id="ARBA00004781"/>
    </source>
</evidence>
<dbReference type="Pfam" id="PF04321">
    <property type="entry name" value="RmlD_sub_bind"/>
    <property type="match status" value="1"/>
</dbReference>